<reference evidence="4" key="1">
    <citation type="submission" date="2016-04" db="EMBL/GenBank/DDBJ databases">
        <authorList>
            <person name="Evans L.H."/>
            <person name="Alamgir A."/>
            <person name="Owens N."/>
            <person name="Weber N.D."/>
            <person name="Virtaneva K."/>
            <person name="Barbian K."/>
            <person name="Babar A."/>
            <person name="Rosenke K."/>
        </authorList>
    </citation>
    <scope>NUCLEOTIDE SEQUENCE [LARGE SCALE GENOMIC DNA]</scope>
    <source>
        <strain evidence="4">CBS 101.48</strain>
    </source>
</reference>
<proteinExistence type="predicted"/>
<dbReference type="CDD" id="cd01767">
    <property type="entry name" value="UBX"/>
    <property type="match status" value="1"/>
</dbReference>
<organism evidence="4">
    <name type="scientific">Absidia glauca</name>
    <name type="common">Pin mould</name>
    <dbReference type="NCBI Taxonomy" id="4829"/>
    <lineage>
        <taxon>Eukaryota</taxon>
        <taxon>Fungi</taxon>
        <taxon>Fungi incertae sedis</taxon>
        <taxon>Mucoromycota</taxon>
        <taxon>Mucoromycotina</taxon>
        <taxon>Mucoromycetes</taxon>
        <taxon>Mucorales</taxon>
        <taxon>Cunninghamellaceae</taxon>
        <taxon>Absidia</taxon>
    </lineage>
</organism>
<dbReference type="Pfam" id="PF13899">
    <property type="entry name" value="Thioredoxin_7"/>
    <property type="match status" value="1"/>
</dbReference>
<dbReference type="InterPro" id="IPR006577">
    <property type="entry name" value="UAS"/>
</dbReference>
<keyword evidence="1" id="KW-0175">Coiled coil</keyword>
<dbReference type="PANTHER" id="PTHR21575">
    <property type="entry name" value="PROTEIN HID1"/>
    <property type="match status" value="1"/>
</dbReference>
<dbReference type="GO" id="GO:0005797">
    <property type="term" value="C:Golgi medial cisterna"/>
    <property type="evidence" value="ECO:0007669"/>
    <property type="project" value="TreeGrafter"/>
</dbReference>
<dbReference type="SUPFAM" id="SSF54236">
    <property type="entry name" value="Ubiquitin-like"/>
    <property type="match status" value="1"/>
</dbReference>
<dbReference type="InterPro" id="IPR029071">
    <property type="entry name" value="Ubiquitin-like_domsf"/>
</dbReference>
<dbReference type="GO" id="GO:0016020">
    <property type="term" value="C:membrane"/>
    <property type="evidence" value="ECO:0007669"/>
    <property type="project" value="TreeGrafter"/>
</dbReference>
<dbReference type="Pfam" id="PF00789">
    <property type="entry name" value="UBX"/>
    <property type="match status" value="1"/>
</dbReference>
<dbReference type="PANTHER" id="PTHR21575:SF12">
    <property type="entry name" value="PROTEIN HID1"/>
    <property type="match status" value="1"/>
</dbReference>
<feature type="region of interest" description="Disordered" evidence="2">
    <location>
        <begin position="1066"/>
        <end position="1128"/>
    </location>
</feature>
<dbReference type="Pfam" id="PF12722">
    <property type="entry name" value="Hid1"/>
    <property type="match status" value="2"/>
</dbReference>
<name>A0A168P9N1_ABSGL</name>
<feature type="domain" description="UBX" evidence="3">
    <location>
        <begin position="1458"/>
        <end position="1534"/>
    </location>
</feature>
<gene>
    <name evidence="4" type="primary">ABSGL_07767.1 scaffold 9133</name>
</gene>
<dbReference type="InterPro" id="IPR036249">
    <property type="entry name" value="Thioredoxin-like_sf"/>
</dbReference>
<feature type="coiled-coil region" evidence="1">
    <location>
        <begin position="50"/>
        <end position="81"/>
    </location>
</feature>
<dbReference type="InterPro" id="IPR026705">
    <property type="entry name" value="Hid-1/Ecm30"/>
</dbReference>
<feature type="region of interest" description="Disordered" evidence="2">
    <location>
        <begin position="1391"/>
        <end position="1450"/>
    </location>
</feature>
<dbReference type="Gene3D" id="3.10.20.90">
    <property type="entry name" value="Phosphatidylinositol 3-kinase Catalytic Subunit, Chain A, domain 1"/>
    <property type="match status" value="1"/>
</dbReference>
<dbReference type="OrthoDB" id="432953at2759"/>
<feature type="compositionally biased region" description="Low complexity" evidence="2">
    <location>
        <begin position="1192"/>
        <end position="1211"/>
    </location>
</feature>
<keyword evidence="5" id="KW-1185">Reference proteome</keyword>
<feature type="compositionally biased region" description="Low complexity" evidence="2">
    <location>
        <begin position="1076"/>
        <end position="1085"/>
    </location>
</feature>
<dbReference type="CDD" id="cd02958">
    <property type="entry name" value="UAS"/>
    <property type="match status" value="1"/>
</dbReference>
<accession>A0A168P9N1</accession>
<dbReference type="GO" id="GO:0000138">
    <property type="term" value="C:Golgi trans cisterna"/>
    <property type="evidence" value="ECO:0007669"/>
    <property type="project" value="TreeGrafter"/>
</dbReference>
<dbReference type="SMART" id="SM00166">
    <property type="entry name" value="UBX"/>
    <property type="match status" value="1"/>
</dbReference>
<evidence type="ECO:0000256" key="2">
    <source>
        <dbReference type="SAM" id="MobiDB-lite"/>
    </source>
</evidence>
<protein>
    <recommendedName>
        <fullName evidence="3">UBX domain-containing protein</fullName>
    </recommendedName>
</protein>
<dbReference type="InterPro" id="IPR001012">
    <property type="entry name" value="UBX_dom"/>
</dbReference>
<dbReference type="STRING" id="4829.A0A168P9N1"/>
<feature type="region of interest" description="Disordered" evidence="2">
    <location>
        <begin position="708"/>
        <end position="739"/>
    </location>
</feature>
<feature type="region of interest" description="Disordered" evidence="2">
    <location>
        <begin position="363"/>
        <end position="421"/>
    </location>
</feature>
<evidence type="ECO:0000259" key="3">
    <source>
        <dbReference type="PROSITE" id="PS50033"/>
    </source>
</evidence>
<dbReference type="PROSITE" id="PS50033">
    <property type="entry name" value="UBX"/>
    <property type="match status" value="1"/>
</dbReference>
<feature type="region of interest" description="Disordered" evidence="2">
    <location>
        <begin position="1192"/>
        <end position="1223"/>
    </location>
</feature>
<evidence type="ECO:0000256" key="1">
    <source>
        <dbReference type="SAM" id="Coils"/>
    </source>
</evidence>
<dbReference type="Proteomes" id="UP000078561">
    <property type="component" value="Unassembled WGS sequence"/>
</dbReference>
<dbReference type="SMART" id="SM00594">
    <property type="entry name" value="UAS"/>
    <property type="match status" value="1"/>
</dbReference>
<sequence>MGATDSKLAFRKGVFRLFEERHIPSSADDYWTCFWTLPETTDDIYSLIGANDIRKTRDTAKENLETLLDKVIQRIEAIVNAPHFPSTQHPTHHLLNCFRLLTRIMPYIFESHENAEWEDHFFWTPRTVERQAPESTSQEQQIRGTFGEEGGQGALAAVDSPSSSDQKRIAEYDTLKPRGELLLTLIIQSLYLTGFTLPLTVTNSKDEKSRVVYAIWEDGVGSSKSLGSSREMDSNRTEVLRTLMMLFSKSMYTSPSHTLAKEDLWLNYVVTKTERKIILVLLCSFMNTACKYDPLGWGVPYNHIMVANPREQLVATCLRVLLIVLDYRSPHAVELMHELDIQKNQHRHSFTAAAEKLVADIANPPVSLDDNDPDLNTPTSPAADDTASTRDQTEQQKPPPSPIDTTATTTDDDATPAVLLPTSPVSAEMKSILSSVEEINDTHDNPFKHYLSKLHRTQDFKFLIDGIQRILLNPLQANNTYLPRSTKRVQCNVEMMMLCWRLMECNQRFKNYLTETTHALDFMVVLIYYSVESKSNIAQVGVVRMCAFILQTLSSEREFGIKLNTVFTGHSALPSLARLPAFHGTYGDYLIISIVNLIASTHGGLSSLYPAFILTITNVSPFLKNLSVASASKLITLFNSVSSAGFMLADDSNHRLTGYMLEIFNNIIQYHFADNPNVIYAIVRNHIRFEKLFKFTLASGVAEIENHRRLKEEKQQSSTSTDLNDDSTEQQLHDHRSSSSSSLSQMYTLQKFTPTEEWVALWFPQFPLETIQVLLNYLVPLVEEKCTSEGLTTDAQVLDFLRSITMVGILPQRHGIFIRKFQWGEALVIWFRSMLWGQAAVKGSWHAERADCRRFNMGNPIVSIDMWYVDYSAKCQMKWTGQGVGGGVPLDNPLPSLEHDDEPMMIQKPIIIILLSGGEAPYTQRSLRRSLKNEIGAIRNGSRWIKFFLPLSFPFYIYHPLFETTMSGESDSDIAYFCDVTSATPQLARDYLEVSQTMDWSNGGTGLGYGSPSMGGWETTTTTVWYPSSHDLAERSSCSLSLFVYVSDNDVNLAVTLYLENGGKSLKSSATEETTRTSNDGSSSGDGDDAVTSDEALARQLQDQEESRRQPPPTSSEVRAPIAPRTEILAGGGDGFDFGFGGSVGTGIGTGNFGGLLGPHMGGGRRQPHDVRPSVFNQGDSSSLNADLLLRGASSSASNTSSPSPSGSHTTNDGDSRTHSPTSIAATAKAKRLADLFRPPFDIMFRGAFEEARAAAREQSKWLLVNVQDPTEFACQVLNRDLWSDSFVKDIVRESFVFLQYGNESSEGKRYLTLYPVKHYPYVAIIDSRTGELAKSWEKQLSPTDFMMEVTEFLEHHSPDAGKSVAMKKPRQKLSDMSEEEQLNAAIAASLNPNAPTSSDTADQSTSSTTAPTTTLDDQEDTKMESDDDDDKQDHQDESPAASVLDSILPVKRQETTDIANSTRIQFRMADGSRVIRRFLKSDPVRHLFEFIKSEVPETQDQAFELVFNRQQLIDVLDQEIQQAGLQNAAVNVQFA</sequence>
<feature type="compositionally biased region" description="Low complexity" evidence="2">
    <location>
        <begin position="1396"/>
        <end position="1416"/>
    </location>
</feature>
<dbReference type="InParanoid" id="A0A168P9N1"/>
<feature type="region of interest" description="Disordered" evidence="2">
    <location>
        <begin position="1158"/>
        <end position="1178"/>
    </location>
</feature>
<feature type="region of interest" description="Disordered" evidence="2">
    <location>
        <begin position="1361"/>
        <end position="1380"/>
    </location>
</feature>
<dbReference type="Gene3D" id="3.40.30.10">
    <property type="entry name" value="Glutaredoxin"/>
    <property type="match status" value="1"/>
</dbReference>
<dbReference type="EMBL" id="LT553646">
    <property type="protein sequence ID" value="SAM02010.1"/>
    <property type="molecule type" value="Genomic_DNA"/>
</dbReference>
<evidence type="ECO:0000313" key="5">
    <source>
        <dbReference type="Proteomes" id="UP000078561"/>
    </source>
</evidence>
<dbReference type="SUPFAM" id="SSF52833">
    <property type="entry name" value="Thioredoxin-like"/>
    <property type="match status" value="1"/>
</dbReference>
<evidence type="ECO:0000313" key="4">
    <source>
        <dbReference type="EMBL" id="SAM02010.1"/>
    </source>
</evidence>